<gene>
    <name evidence="7" type="ORF">ACFQ0F_00415</name>
</gene>
<dbReference type="EMBL" id="JBHTIT010000001">
    <property type="protein sequence ID" value="MFD0948869.1"/>
    <property type="molecule type" value="Genomic_DNA"/>
</dbReference>
<dbReference type="PANTHER" id="PTHR21659">
    <property type="entry name" value="HYDROPHOBIC PROTEIN RCI2 LOW TEMPERATURE AND SALT RESPONSIVE PROTEIN LTI6 -RELATED"/>
    <property type="match status" value="1"/>
</dbReference>
<comment type="subcellular location">
    <subcellularLocation>
        <location evidence="1">Membrane</location>
    </subcellularLocation>
</comment>
<sequence>MILLSIFLPPVAVFIKEGVGKHLILNIILCLLFVLPGSVHALWVNMR</sequence>
<evidence type="ECO:0000256" key="4">
    <source>
        <dbReference type="ARBA" id="ARBA00022989"/>
    </source>
</evidence>
<accession>A0ABW3HCJ9</accession>
<organism evidence="7 8">
    <name type="scientific">Paraperlucidibaca wandonensis</name>
    <dbReference type="NCBI Taxonomy" id="1268273"/>
    <lineage>
        <taxon>Bacteria</taxon>
        <taxon>Pseudomonadati</taxon>
        <taxon>Pseudomonadota</taxon>
        <taxon>Gammaproteobacteria</taxon>
        <taxon>Moraxellales</taxon>
        <taxon>Moraxellaceae</taxon>
        <taxon>Paraperlucidibaca</taxon>
    </lineage>
</organism>
<keyword evidence="5 6" id="KW-0472">Membrane</keyword>
<evidence type="ECO:0000256" key="5">
    <source>
        <dbReference type="ARBA" id="ARBA00023136"/>
    </source>
</evidence>
<keyword evidence="4 6" id="KW-1133">Transmembrane helix</keyword>
<evidence type="ECO:0000313" key="7">
    <source>
        <dbReference type="EMBL" id="MFD0948869.1"/>
    </source>
</evidence>
<dbReference type="Proteomes" id="UP001597044">
    <property type="component" value="Unassembled WGS sequence"/>
</dbReference>
<dbReference type="InterPro" id="IPR000612">
    <property type="entry name" value="PMP3"/>
</dbReference>
<comment type="similarity">
    <text evidence="2">Belongs to the UPF0057 (PMP3) family.</text>
</comment>
<evidence type="ECO:0000313" key="8">
    <source>
        <dbReference type="Proteomes" id="UP001597044"/>
    </source>
</evidence>
<dbReference type="PANTHER" id="PTHR21659:SF42">
    <property type="entry name" value="UPF0057 MEMBRANE PROTEIN ZK632.10-RELATED"/>
    <property type="match status" value="1"/>
</dbReference>
<keyword evidence="8" id="KW-1185">Reference proteome</keyword>
<evidence type="ECO:0000256" key="3">
    <source>
        <dbReference type="ARBA" id="ARBA00022692"/>
    </source>
</evidence>
<name>A0ABW3HCJ9_9GAMM</name>
<dbReference type="PROSITE" id="PS01309">
    <property type="entry name" value="UPF0057"/>
    <property type="match status" value="1"/>
</dbReference>
<dbReference type="Pfam" id="PF01679">
    <property type="entry name" value="Pmp3"/>
    <property type="match status" value="1"/>
</dbReference>
<evidence type="ECO:0000256" key="2">
    <source>
        <dbReference type="ARBA" id="ARBA00009530"/>
    </source>
</evidence>
<feature type="transmembrane region" description="Helical" evidence="6">
    <location>
        <begin position="23"/>
        <end position="44"/>
    </location>
</feature>
<reference evidence="8" key="1">
    <citation type="journal article" date="2019" name="Int. J. Syst. Evol. Microbiol.">
        <title>The Global Catalogue of Microorganisms (GCM) 10K type strain sequencing project: providing services to taxonomists for standard genome sequencing and annotation.</title>
        <authorList>
            <consortium name="The Broad Institute Genomics Platform"/>
            <consortium name="The Broad Institute Genome Sequencing Center for Infectious Disease"/>
            <person name="Wu L."/>
            <person name="Ma J."/>
        </authorList>
    </citation>
    <scope>NUCLEOTIDE SEQUENCE [LARGE SCALE GENOMIC DNA]</scope>
    <source>
        <strain evidence="8">CCUG 63419</strain>
    </source>
</reference>
<protein>
    <submittedName>
        <fullName evidence="7">YqaE/Pmp3 family membrane protein</fullName>
    </submittedName>
</protein>
<comment type="caution">
    <text evidence="7">The sequence shown here is derived from an EMBL/GenBank/DDBJ whole genome shotgun (WGS) entry which is preliminary data.</text>
</comment>
<evidence type="ECO:0000256" key="6">
    <source>
        <dbReference type="SAM" id="Phobius"/>
    </source>
</evidence>
<proteinExistence type="inferred from homology"/>
<dbReference type="RefSeq" id="WP_379072051.1">
    <property type="nucleotide sequence ID" value="NZ_JBHTIT010000001.1"/>
</dbReference>
<keyword evidence="3 6" id="KW-0812">Transmembrane</keyword>
<evidence type="ECO:0000256" key="1">
    <source>
        <dbReference type="ARBA" id="ARBA00004370"/>
    </source>
</evidence>